<keyword evidence="1" id="KW-0472">Membrane</keyword>
<proteinExistence type="predicted"/>
<keyword evidence="1" id="KW-0812">Transmembrane</keyword>
<evidence type="ECO:0000313" key="3">
    <source>
        <dbReference type="Proteomes" id="UP000273516"/>
    </source>
</evidence>
<evidence type="ECO:0000256" key="1">
    <source>
        <dbReference type="SAM" id="Phobius"/>
    </source>
</evidence>
<dbReference type="CDD" id="cd20746">
    <property type="entry name" value="FIX_Ntox15_NUC_DUF4112_RhsA-like"/>
    <property type="match status" value="1"/>
</dbReference>
<dbReference type="InterPro" id="IPR049802">
    <property type="entry name" value="RhsC-like_FIX"/>
</dbReference>
<name>A0A3M0MIH9_9RHOB</name>
<accession>A0A3M0MIH9</accession>
<sequence>MLTIGSQAEHDFVHVDLGDYSGPVEVFFFDDPTEPVPYIEPAPVADERGWLERAADTVADSAKWSGGVLQGDFNEDMSTGQIITNAVMTAVPGIDQVADARDLIANGKALLWDKRYNELVVWVGVFACLIGLIPSLGSLAKGVIKIIWKNAGEMGRVLIYINKALHRTGIAKINGYRFVKKLGDEVVSRVGEASQKFDEFLDFCASKASFFGASSMLANIETVRGMARQKFNEVATEISTRISRGLAEFATHAWRVMPGQGIIVRRAMAATRQAYDSWQDTMRRIGFDKNALEAGAEPIDANAARFFDDAQILASRWYNELLSDPKLPPYLRQQAEASPEFFRRQLATFGSKPRYETFTPKQSLYRVIDKPDGHTGGFWSKAIPPDDEAAWRARDAVKNGWNEAGAFIRAEVPPPPAGLVGEIAPQQLENYPGKMLRGGGEQVWLPGPKEGAVAQTQVKEYWHTAWNDRAPINPSRASLKAGNPNECDL</sequence>
<dbReference type="RefSeq" id="WP_122111195.1">
    <property type="nucleotide sequence ID" value="NZ_QOKZ01000002.1"/>
</dbReference>
<dbReference type="EMBL" id="QOKZ01000002">
    <property type="protein sequence ID" value="RMC36034.1"/>
    <property type="molecule type" value="Genomic_DNA"/>
</dbReference>
<gene>
    <name evidence="2" type="ORF">C9E81_04775</name>
</gene>
<comment type="caution">
    <text evidence="2">The sequence shown here is derived from an EMBL/GenBank/DDBJ whole genome shotgun (WGS) entry which is preliminary data.</text>
</comment>
<organism evidence="2 3">
    <name type="scientific">Paracoccus alkanivorans</name>
    <dbReference type="NCBI Taxonomy" id="2116655"/>
    <lineage>
        <taxon>Bacteria</taxon>
        <taxon>Pseudomonadati</taxon>
        <taxon>Pseudomonadota</taxon>
        <taxon>Alphaproteobacteria</taxon>
        <taxon>Rhodobacterales</taxon>
        <taxon>Paracoccaceae</taxon>
        <taxon>Paracoccus</taxon>
    </lineage>
</organism>
<keyword evidence="3" id="KW-1185">Reference proteome</keyword>
<dbReference type="Proteomes" id="UP000273516">
    <property type="component" value="Unassembled WGS sequence"/>
</dbReference>
<dbReference type="OrthoDB" id="7324255at2"/>
<feature type="transmembrane region" description="Helical" evidence="1">
    <location>
        <begin position="119"/>
        <end position="140"/>
    </location>
</feature>
<protein>
    <submittedName>
        <fullName evidence="2">Uncharacterized protein</fullName>
    </submittedName>
</protein>
<keyword evidence="1" id="KW-1133">Transmembrane helix</keyword>
<reference evidence="2 3" key="1">
    <citation type="submission" date="2018-07" db="EMBL/GenBank/DDBJ databases">
        <authorList>
            <person name="Zhang Y."/>
            <person name="Wang L."/>
            <person name="Ma S."/>
        </authorList>
    </citation>
    <scope>NUCLEOTIDE SEQUENCE [LARGE SCALE GENOMIC DNA]</scope>
    <source>
        <strain evidence="2 3">4-2</strain>
    </source>
</reference>
<evidence type="ECO:0000313" key="2">
    <source>
        <dbReference type="EMBL" id="RMC36034.1"/>
    </source>
</evidence>
<dbReference type="AlphaFoldDB" id="A0A3M0MIH9"/>